<protein>
    <submittedName>
        <fullName evidence="1">Uncharacterized protein</fullName>
    </submittedName>
</protein>
<dbReference type="AlphaFoldDB" id="A0ABD2CP46"/>
<evidence type="ECO:0000313" key="2">
    <source>
        <dbReference type="Proteomes" id="UP001607303"/>
    </source>
</evidence>
<evidence type="ECO:0000313" key="1">
    <source>
        <dbReference type="EMBL" id="KAL2746876.1"/>
    </source>
</evidence>
<dbReference type="EMBL" id="JAYRBN010000037">
    <property type="protein sequence ID" value="KAL2746876.1"/>
    <property type="molecule type" value="Genomic_DNA"/>
</dbReference>
<gene>
    <name evidence="1" type="ORF">V1477_005246</name>
</gene>
<proteinExistence type="predicted"/>
<dbReference type="Proteomes" id="UP001607303">
    <property type="component" value="Unassembled WGS sequence"/>
</dbReference>
<organism evidence="1 2">
    <name type="scientific">Vespula maculifrons</name>
    <name type="common">Eastern yellow jacket</name>
    <name type="synonym">Wasp</name>
    <dbReference type="NCBI Taxonomy" id="7453"/>
    <lineage>
        <taxon>Eukaryota</taxon>
        <taxon>Metazoa</taxon>
        <taxon>Ecdysozoa</taxon>
        <taxon>Arthropoda</taxon>
        <taxon>Hexapoda</taxon>
        <taxon>Insecta</taxon>
        <taxon>Pterygota</taxon>
        <taxon>Neoptera</taxon>
        <taxon>Endopterygota</taxon>
        <taxon>Hymenoptera</taxon>
        <taxon>Apocrita</taxon>
        <taxon>Aculeata</taxon>
        <taxon>Vespoidea</taxon>
        <taxon>Vespidae</taxon>
        <taxon>Vespinae</taxon>
        <taxon>Vespula</taxon>
    </lineage>
</organism>
<reference evidence="1 2" key="1">
    <citation type="journal article" date="2024" name="Ann. Entomol. Soc. Am.">
        <title>Genomic analyses of the southern and eastern yellowjacket wasps (Hymenoptera: Vespidae) reveal evolutionary signatures of social life.</title>
        <authorList>
            <person name="Catto M.A."/>
            <person name="Caine P.B."/>
            <person name="Orr S.E."/>
            <person name="Hunt B.G."/>
            <person name="Goodisman M.A.D."/>
        </authorList>
    </citation>
    <scope>NUCLEOTIDE SEQUENCE [LARGE SCALE GENOMIC DNA]</scope>
    <source>
        <strain evidence="1">232</strain>
        <tissue evidence="1">Head and thorax</tissue>
    </source>
</reference>
<accession>A0ABD2CP46</accession>
<feature type="non-terminal residue" evidence="1">
    <location>
        <position position="132"/>
    </location>
</feature>
<name>A0ABD2CP46_VESMC</name>
<sequence>MDKEKYKRKTNQPYNETSWEATVLGWIRDTRPPSCCHGANVKVELQFAVEFGRARRLCQLNSKSMLLLVLEVFSKFTVQYVQNSTFIEIDFEVFQETEASFFIFTDILNIPPVVRDDAASDCITAGEATFWR</sequence>
<keyword evidence="2" id="KW-1185">Reference proteome</keyword>
<comment type="caution">
    <text evidence="1">The sequence shown here is derived from an EMBL/GenBank/DDBJ whole genome shotgun (WGS) entry which is preliminary data.</text>
</comment>